<dbReference type="GO" id="GO:0046813">
    <property type="term" value="P:receptor-mediated virion attachment to host cell"/>
    <property type="evidence" value="ECO:0007669"/>
    <property type="project" value="TreeGrafter"/>
</dbReference>
<keyword evidence="4" id="KW-0175">Coiled coil</keyword>
<dbReference type="Pfam" id="PF00515">
    <property type="entry name" value="TPR_1"/>
    <property type="match status" value="1"/>
</dbReference>
<dbReference type="PANTHER" id="PTHR44858:SF1">
    <property type="entry name" value="UDP-N-ACETYLGLUCOSAMINE--PEPTIDE N-ACETYLGLUCOSAMINYLTRANSFERASE SPINDLY-RELATED"/>
    <property type="match status" value="1"/>
</dbReference>
<dbReference type="SUPFAM" id="SSF48452">
    <property type="entry name" value="TPR-like"/>
    <property type="match status" value="1"/>
</dbReference>
<evidence type="ECO:0000256" key="2">
    <source>
        <dbReference type="ARBA" id="ARBA00022803"/>
    </source>
</evidence>
<feature type="repeat" description="TPR" evidence="3">
    <location>
        <begin position="219"/>
        <end position="252"/>
    </location>
</feature>
<reference evidence="5" key="1">
    <citation type="journal article" date="2011" name="Environ. Microbiol.">
        <title>Genomic insights into the metabolic potential of the polycyclic aromatic hydrocarbon degrading sulfate-reducing Deltaproteobacterium N47.</title>
        <authorList>
            <person name="Bergmann F."/>
            <person name="Selesi D."/>
            <person name="Weinmaier T."/>
            <person name="Tischler P."/>
            <person name="Rattei T."/>
            <person name="Meckenstock R.U."/>
        </authorList>
    </citation>
    <scope>NUCLEOTIDE SEQUENCE</scope>
</reference>
<feature type="repeat" description="TPR" evidence="3">
    <location>
        <begin position="253"/>
        <end position="286"/>
    </location>
</feature>
<dbReference type="InterPro" id="IPR011990">
    <property type="entry name" value="TPR-like_helical_dom_sf"/>
</dbReference>
<dbReference type="PANTHER" id="PTHR44858">
    <property type="entry name" value="TETRATRICOPEPTIDE REPEAT PROTEIN 6"/>
    <property type="match status" value="1"/>
</dbReference>
<proteinExistence type="predicted"/>
<dbReference type="GO" id="GO:0009279">
    <property type="term" value="C:cell outer membrane"/>
    <property type="evidence" value="ECO:0007669"/>
    <property type="project" value="TreeGrafter"/>
</dbReference>
<accession>E1YCL8</accession>
<dbReference type="Pfam" id="PF13414">
    <property type="entry name" value="TPR_11"/>
    <property type="match status" value="1"/>
</dbReference>
<evidence type="ECO:0000256" key="3">
    <source>
        <dbReference type="PROSITE-ProRule" id="PRU00339"/>
    </source>
</evidence>
<keyword evidence="1" id="KW-0677">Repeat</keyword>
<evidence type="ECO:0000313" key="5">
    <source>
        <dbReference type="EMBL" id="CBX28312.1"/>
    </source>
</evidence>
<sequence>MNTFTAFGLDELPAVKEVKTYSYTVNQPFAGSQSPDDAKIAAVAKGKTEVLENAGTYLESVTVVEDFVLTKDQSIAIASGVLSVDILSQKNYATDQGFGIILELKIDVDTSILDKRVRQIKQDTALMGKYSELKDRENELLKKIKMLEKQNSELSQQPSNKELQKREVLGKQYEEVIDALPAIELNQKAIALWEGHKYKDPEKAIEYLNESIRLDPKTPISYNNRGVAYYNMGNRQLALGDFNRALLLDGNYADAYNNRGVIFIELRQYDKAIEDFNQAIRLNPQRVDSFLNRASAYKNIWQYQLCLDDLKQALLLDPNYAEKTSGNTSANIDLNEIERLCENSRKACGLGLCKSKKYLDERGFCR</sequence>
<protein>
    <submittedName>
        <fullName evidence="5">Uncharacterized protein</fullName>
    </submittedName>
</protein>
<dbReference type="PROSITE" id="PS50005">
    <property type="entry name" value="TPR"/>
    <property type="match status" value="2"/>
</dbReference>
<evidence type="ECO:0000256" key="1">
    <source>
        <dbReference type="ARBA" id="ARBA00022737"/>
    </source>
</evidence>
<dbReference type="Gene3D" id="1.25.40.10">
    <property type="entry name" value="Tetratricopeptide repeat domain"/>
    <property type="match status" value="2"/>
</dbReference>
<feature type="coiled-coil region" evidence="4">
    <location>
        <begin position="130"/>
        <end position="157"/>
    </location>
</feature>
<evidence type="ECO:0000256" key="4">
    <source>
        <dbReference type="SAM" id="Coils"/>
    </source>
</evidence>
<dbReference type="InterPro" id="IPR050498">
    <property type="entry name" value="Ycf3"/>
</dbReference>
<dbReference type="InterPro" id="IPR019734">
    <property type="entry name" value="TPR_rpt"/>
</dbReference>
<dbReference type="AlphaFoldDB" id="E1YCL8"/>
<dbReference type="SMART" id="SM00028">
    <property type="entry name" value="TPR"/>
    <property type="match status" value="4"/>
</dbReference>
<keyword evidence="2 3" id="KW-0802">TPR repeat</keyword>
<dbReference type="PROSITE" id="PS50293">
    <property type="entry name" value="TPR_REGION"/>
    <property type="match status" value="1"/>
</dbReference>
<name>E1YCL8_9BACT</name>
<dbReference type="EMBL" id="FR695868">
    <property type="protein sequence ID" value="CBX28312.1"/>
    <property type="molecule type" value="Genomic_DNA"/>
</dbReference>
<gene>
    <name evidence="5" type="ORF">N47_G36360</name>
</gene>
<organism evidence="5">
    <name type="scientific">uncultured Desulfobacterium sp</name>
    <dbReference type="NCBI Taxonomy" id="201089"/>
    <lineage>
        <taxon>Bacteria</taxon>
        <taxon>Pseudomonadati</taxon>
        <taxon>Thermodesulfobacteriota</taxon>
        <taxon>Desulfobacteria</taxon>
        <taxon>Desulfobacterales</taxon>
        <taxon>Desulfobacteriaceae</taxon>
        <taxon>Desulfobacterium</taxon>
        <taxon>environmental samples</taxon>
    </lineage>
</organism>